<evidence type="ECO:0000256" key="2">
    <source>
        <dbReference type="ARBA" id="ARBA00009549"/>
    </source>
</evidence>
<protein>
    <recommendedName>
        <fullName evidence="3">Protein STU1</fullName>
    </recommendedName>
</protein>
<proteinExistence type="inferred from homology"/>
<keyword evidence="5" id="KW-0493">Microtubule</keyword>
<dbReference type="Pfam" id="PF12348">
    <property type="entry name" value="CLASP_N"/>
    <property type="match status" value="1"/>
</dbReference>
<name>M3JS10_CANMX</name>
<evidence type="ECO:0000256" key="4">
    <source>
        <dbReference type="ARBA" id="ARBA00022618"/>
    </source>
</evidence>
<comment type="subcellular location">
    <subcellularLocation>
        <location evidence="1">Cytoplasm</location>
        <location evidence="1">Cytoskeleton</location>
        <location evidence="1">Spindle</location>
    </subcellularLocation>
</comment>
<dbReference type="STRING" id="1245528.M3JS10"/>
<accession>M3JS10</accession>
<comment type="caution">
    <text evidence="9">The sequence shown here is derived from an EMBL/GenBank/DDBJ whole genome shotgun (WGS) entry which is preliminary data.</text>
</comment>
<gene>
    <name evidence="9" type="ORF">G210_4249</name>
</gene>
<dbReference type="Gene3D" id="1.25.10.10">
    <property type="entry name" value="Leucine-rich Repeat Variant"/>
    <property type="match status" value="2"/>
</dbReference>
<feature type="region of interest" description="Disordered" evidence="7">
    <location>
        <begin position="537"/>
        <end position="655"/>
    </location>
</feature>
<dbReference type="GO" id="GO:0005876">
    <property type="term" value="C:spindle microtubule"/>
    <property type="evidence" value="ECO:0007669"/>
    <property type="project" value="TreeGrafter"/>
</dbReference>
<dbReference type="InterPro" id="IPR034085">
    <property type="entry name" value="TOG"/>
</dbReference>
<keyword evidence="6" id="KW-0131">Cell cycle</keyword>
<dbReference type="PANTHER" id="PTHR21567">
    <property type="entry name" value="CLASP"/>
    <property type="match status" value="1"/>
</dbReference>
<feature type="region of interest" description="Disordered" evidence="7">
    <location>
        <begin position="937"/>
        <end position="961"/>
    </location>
</feature>
<dbReference type="GO" id="GO:0008017">
    <property type="term" value="F:microtubule binding"/>
    <property type="evidence" value="ECO:0007669"/>
    <property type="project" value="TreeGrafter"/>
</dbReference>
<evidence type="ECO:0000259" key="8">
    <source>
        <dbReference type="SMART" id="SM01349"/>
    </source>
</evidence>
<evidence type="ECO:0000256" key="3">
    <source>
        <dbReference type="ARBA" id="ARBA00016012"/>
    </source>
</evidence>
<dbReference type="GO" id="GO:0005881">
    <property type="term" value="C:cytoplasmic microtubule"/>
    <property type="evidence" value="ECO:0007669"/>
    <property type="project" value="TreeGrafter"/>
</dbReference>
<feature type="compositionally biased region" description="Polar residues" evidence="7">
    <location>
        <begin position="591"/>
        <end position="601"/>
    </location>
</feature>
<reference evidence="9 10" key="1">
    <citation type="submission" date="2013-02" db="EMBL/GenBank/DDBJ databases">
        <title>Genome sequence of Candida maltosa Xu316, a potential industrial strain for xylitol and ethanol production.</title>
        <authorList>
            <person name="Yu J."/>
            <person name="Wang Q."/>
            <person name="Geng X."/>
            <person name="Bao W."/>
            <person name="He P."/>
            <person name="Cai J."/>
        </authorList>
    </citation>
    <scope>NUCLEOTIDE SEQUENCE [LARGE SCALE GENOMIC DNA]</scope>
    <source>
        <strain evidence="10">Xu316</strain>
    </source>
</reference>
<feature type="domain" description="TOG" evidence="8">
    <location>
        <begin position="270"/>
        <end position="517"/>
    </location>
</feature>
<keyword evidence="4" id="KW-0132">Cell division</keyword>
<evidence type="ECO:0000313" key="9">
    <source>
        <dbReference type="EMBL" id="EMG45565.1"/>
    </source>
</evidence>
<dbReference type="InterPro" id="IPR011989">
    <property type="entry name" value="ARM-like"/>
</dbReference>
<dbReference type="InterPro" id="IPR024395">
    <property type="entry name" value="CLASP_N_dom"/>
</dbReference>
<evidence type="ECO:0000256" key="5">
    <source>
        <dbReference type="ARBA" id="ARBA00022701"/>
    </source>
</evidence>
<dbReference type="GO" id="GO:1990023">
    <property type="term" value="C:mitotic spindle midzone"/>
    <property type="evidence" value="ECO:0007669"/>
    <property type="project" value="TreeGrafter"/>
</dbReference>
<dbReference type="GO" id="GO:0005815">
    <property type="term" value="C:microtubule organizing center"/>
    <property type="evidence" value="ECO:0007669"/>
    <property type="project" value="TreeGrafter"/>
</dbReference>
<evidence type="ECO:0000256" key="1">
    <source>
        <dbReference type="ARBA" id="ARBA00004186"/>
    </source>
</evidence>
<keyword evidence="6" id="KW-0498">Mitosis</keyword>
<sequence>MSNTKGHLNISPFEVLEIISSSDQPDETKLSHIQNLKTHIKKDTIDLRNTTVYIQIILKGLDIPNLNISSVSFNSLCYLVKRLSVQDRSGSILKEESYLILPPLINKFGNASTQNGINSARKTLEDYWLTSPKEVEHVLLEKSFNISNIKITIETINWITQILKNISSNFDVDKFIPDILKSVKDHANNEELVNSVKELFRVYADMNPVGYEAARKEITELPVQLSKKVLPDSSRPSSTSVRESRGPDAELLDLLNKVNYEMDPSIQPIDVHDANSLLHTFEAFLPCYEDKETESNWKLREKNIIQMRSILRGNAPTQFQTDLVHCFHMLAMGMCKGASSLRTTLSAHGCQLMKECVIILQSSFEQISENIFPTLIKLCASTKSIASNNANMTVSALYANLPYTQRMIQRIMTASEERNHQPRSYSLIWLHVMLLRIGMDQSYIGNHEVVFIESANKVLMKLLKDANPNVRQVAKECYWCYTRVYPNCAEALLKKLEPNIVKALERSQRESRGSGIGPIRSFTSRPAHRSIKAAIIEKNKELRQKQPASRSSGELISRTLPKPNKGATASRLDKSSTSLPRPDAIKAHQASRASSWTPTQSHTKDSSMSRPLQRQRSTTEIHRRPPPPPSDIRPKSRVSQTRPSSRTGTQVPSFDKRNDPLISFLSSEDTGLLKEGIDLLKYAIIAKEPIPEEVKPSLKRISEKYVFCMKPLFTTNDHAFKTVASLLLPFDFLRICSVIFPEFDDKTFDLILDCIDVSTFYDCACRLLTCVIDSPNIPGSHAFVLQIVNHKMDITRSIMSGLLISLTKLPVTDVQFDHVFRELVNLIVQLKDSDNYLLLSQLFLQLYTINSSKFAMLLEDVEQKQKEEICTIIGVESPVVLPKPLNTRIEEMTEVPANFSKFNDYARKNATDFTMVVPKRSDFSNIDLSKPKLAHVAEESSPSRIPPFNGSPSKPVTSEDSKMLIDDFANVSITEDRKSNTGSKNDSDDTLKHYMDRIDPLKSIANKVRKISIFEDSKNDTTSKTDKKWSGYQHAKYSRTLAYNGTLDATSANLTIEEYEKSCRNLANTPTQSSLLKMTGLIDSLSNTTVEFKEYYLNKGKLKLEKALWEFFDNTDREHHQHRQLFMNGLFLLKQSIKFNESMNVNKLFSLLHSSCATEDSDSEMFFIWNEILLSIDHFQMVNSFEEVVLVYLESGENNLTISNLCLNFLAKNLLEDNGIDVVKIYRLDKIFGRLLNEDEVMFRKSAVVCYSNLFKNGNVSPEVKETLHKVKSKYAISQQRLIEFYIKR</sequence>
<comment type="similarity">
    <text evidence="2">Belongs to the CLASP family.</text>
</comment>
<evidence type="ECO:0000256" key="6">
    <source>
        <dbReference type="ARBA" id="ARBA00022776"/>
    </source>
</evidence>
<dbReference type="GO" id="GO:0090307">
    <property type="term" value="P:mitotic spindle assembly"/>
    <property type="evidence" value="ECO:0007669"/>
    <property type="project" value="TreeGrafter"/>
</dbReference>
<evidence type="ECO:0000256" key="7">
    <source>
        <dbReference type="SAM" id="MobiDB-lite"/>
    </source>
</evidence>
<dbReference type="EMBL" id="AOGT01002430">
    <property type="protein sequence ID" value="EMG45565.1"/>
    <property type="molecule type" value="Genomic_DNA"/>
</dbReference>
<feature type="compositionally biased region" description="Polar residues" evidence="7">
    <location>
        <begin position="638"/>
        <end position="652"/>
    </location>
</feature>
<feature type="domain" description="TOG" evidence="8">
    <location>
        <begin position="7"/>
        <end position="241"/>
    </location>
</feature>
<evidence type="ECO:0000313" key="10">
    <source>
        <dbReference type="Proteomes" id="UP000011777"/>
    </source>
</evidence>
<dbReference type="SMART" id="SM01349">
    <property type="entry name" value="TOG"/>
    <property type="match status" value="2"/>
</dbReference>
<dbReference type="GO" id="GO:0060172">
    <property type="term" value="P:astral microtubule depolymerization"/>
    <property type="evidence" value="ECO:0007669"/>
    <property type="project" value="TreeGrafter"/>
</dbReference>
<keyword evidence="10" id="KW-1185">Reference proteome</keyword>
<dbReference type="GO" id="GO:0051301">
    <property type="term" value="P:cell division"/>
    <property type="evidence" value="ECO:0007669"/>
    <property type="project" value="UniProtKB-KW"/>
</dbReference>
<dbReference type="PANTHER" id="PTHR21567:SF9">
    <property type="entry name" value="CLIP-ASSOCIATING PROTEIN"/>
    <property type="match status" value="1"/>
</dbReference>
<dbReference type="OMA" id="AKECYWC"/>
<dbReference type="HOGENOM" id="CLU_261691_0_0_1"/>
<dbReference type="InterPro" id="IPR016024">
    <property type="entry name" value="ARM-type_fold"/>
</dbReference>
<dbReference type="eggNOG" id="ENOG502QT5T">
    <property type="taxonomic scope" value="Eukaryota"/>
</dbReference>
<dbReference type="SUPFAM" id="SSF48371">
    <property type="entry name" value="ARM repeat"/>
    <property type="match status" value="1"/>
</dbReference>
<organism evidence="9 10">
    <name type="scientific">Candida maltosa (strain Xu316)</name>
    <name type="common">Yeast</name>
    <dbReference type="NCBI Taxonomy" id="1245528"/>
    <lineage>
        <taxon>Eukaryota</taxon>
        <taxon>Fungi</taxon>
        <taxon>Dikarya</taxon>
        <taxon>Ascomycota</taxon>
        <taxon>Saccharomycotina</taxon>
        <taxon>Pichiomycetes</taxon>
        <taxon>Debaryomycetaceae</taxon>
        <taxon>Candida/Lodderomyces clade</taxon>
        <taxon>Candida</taxon>
    </lineage>
</organism>
<dbReference type="Proteomes" id="UP000011777">
    <property type="component" value="Unassembled WGS sequence"/>
</dbReference>
<dbReference type="OrthoDB" id="46159at2759"/>